<proteinExistence type="predicted"/>
<dbReference type="PANTHER" id="PTHR36304:SF4">
    <property type="entry name" value="DUF4388 DOMAIN-CONTAINING PROTEIN"/>
    <property type="match status" value="1"/>
</dbReference>
<dbReference type="PANTHER" id="PTHR36304">
    <property type="entry name" value="DOMAIN GTPASE-ACTIVATING PROTEIN, PUTATIVE-RELATED-RELATED"/>
    <property type="match status" value="1"/>
</dbReference>
<dbReference type="EMBL" id="RCCJ01000001">
    <property type="protein sequence ID" value="RLJ70221.1"/>
    <property type="molecule type" value="Genomic_DNA"/>
</dbReference>
<reference evidence="2 3" key="1">
    <citation type="submission" date="2018-10" db="EMBL/GenBank/DDBJ databases">
        <title>Genomic Encyclopedia of Archaeal and Bacterial Type Strains, Phase II (KMG-II): from individual species to whole genera.</title>
        <authorList>
            <person name="Goeker M."/>
        </authorList>
    </citation>
    <scope>NUCLEOTIDE SEQUENCE [LARGE SCALE GENOMIC DNA]</scope>
    <source>
        <strain evidence="2 3">DSM 16510</strain>
    </source>
</reference>
<dbReference type="RefSeq" id="WP_121009478.1">
    <property type="nucleotide sequence ID" value="NZ_RCCJ01000001.1"/>
</dbReference>
<feature type="domain" description="PatA-like N-terminal" evidence="1">
    <location>
        <begin position="4"/>
        <end position="130"/>
    </location>
</feature>
<dbReference type="OrthoDB" id="11765at2"/>
<dbReference type="InterPro" id="IPR025497">
    <property type="entry name" value="PatA-like_N"/>
</dbReference>
<name>A0A497XPL2_9AQUI</name>
<evidence type="ECO:0000313" key="2">
    <source>
        <dbReference type="EMBL" id="RLJ70221.1"/>
    </source>
</evidence>
<evidence type="ECO:0000259" key="1">
    <source>
        <dbReference type="Pfam" id="PF14332"/>
    </source>
</evidence>
<protein>
    <submittedName>
        <fullName evidence="2">Uncharacterized protein DUF4388</fullName>
    </submittedName>
</protein>
<sequence length="230" mass="26651">MALTGDLTTFSFADILQVLAKDKKSGVLLVEWKDMIVAYYVKDGEVIFARPVDKVFRVYTDRNFEQLISRLRIKKEDIHKTIERFFLPRLEQKEGIFSFTPGFIKYDSDVPVRYPVEELIMRASRSLTEEEVERKISDELLVFEKAPDVDERVARVNLTEEEKKVLSLVDGNKSVADIRKEAGLDRLTVDRALYGFLAAGIIRRKRKERVQKPSITLDLLAKIIEKIKQL</sequence>
<dbReference type="Proteomes" id="UP000267841">
    <property type="component" value="Unassembled WGS sequence"/>
</dbReference>
<dbReference type="Pfam" id="PF14332">
    <property type="entry name" value="DUF4388"/>
    <property type="match status" value="1"/>
</dbReference>
<gene>
    <name evidence="2" type="ORF">BCF55_0487</name>
</gene>
<keyword evidence="3" id="KW-1185">Reference proteome</keyword>
<organism evidence="2 3">
    <name type="scientific">Hydrogenivirga caldilitoris</name>
    <dbReference type="NCBI Taxonomy" id="246264"/>
    <lineage>
        <taxon>Bacteria</taxon>
        <taxon>Pseudomonadati</taxon>
        <taxon>Aquificota</taxon>
        <taxon>Aquificia</taxon>
        <taxon>Aquificales</taxon>
        <taxon>Aquificaceae</taxon>
        <taxon>Hydrogenivirga</taxon>
    </lineage>
</organism>
<comment type="caution">
    <text evidence="2">The sequence shown here is derived from an EMBL/GenBank/DDBJ whole genome shotgun (WGS) entry which is preliminary data.</text>
</comment>
<evidence type="ECO:0000313" key="3">
    <source>
        <dbReference type="Proteomes" id="UP000267841"/>
    </source>
</evidence>
<accession>A0A497XPL2</accession>
<dbReference type="AlphaFoldDB" id="A0A497XPL2"/>